<protein>
    <submittedName>
        <fullName evidence="2">NFACT family protein</fullName>
    </submittedName>
</protein>
<dbReference type="NCBIfam" id="NF041120">
    <property type="entry name" value="RqcH_arch"/>
    <property type="match status" value="1"/>
</dbReference>
<dbReference type="InterPro" id="IPR008532">
    <property type="entry name" value="NFACT_RNA-bd"/>
</dbReference>
<keyword evidence="3" id="KW-1185">Reference proteome</keyword>
<evidence type="ECO:0000259" key="1">
    <source>
        <dbReference type="Pfam" id="PF05670"/>
    </source>
</evidence>
<dbReference type="GO" id="GO:1990112">
    <property type="term" value="C:RQC complex"/>
    <property type="evidence" value="ECO:0007669"/>
    <property type="project" value="TreeGrafter"/>
</dbReference>
<dbReference type="RefSeq" id="WP_192819567.1">
    <property type="nucleotide sequence ID" value="NZ_CP062310.1"/>
</dbReference>
<dbReference type="AlphaFoldDB" id="A0A7L9FL71"/>
<dbReference type="InParanoid" id="A0A7L9FL71"/>
<organism evidence="2 3">
    <name type="scientific">Infirmifilum lucidum</name>
    <dbReference type="NCBI Taxonomy" id="2776706"/>
    <lineage>
        <taxon>Archaea</taxon>
        <taxon>Thermoproteota</taxon>
        <taxon>Thermoprotei</taxon>
        <taxon>Thermofilales</taxon>
        <taxon>Thermofilaceae</taxon>
        <taxon>Infirmifilum</taxon>
    </lineage>
</organism>
<dbReference type="Pfam" id="PF05670">
    <property type="entry name" value="NFACT-R_1"/>
    <property type="match status" value="1"/>
</dbReference>
<evidence type="ECO:0000313" key="2">
    <source>
        <dbReference type="EMBL" id="QOJ79595.1"/>
    </source>
</evidence>
<dbReference type="InterPro" id="IPR051608">
    <property type="entry name" value="RQC_Subunit_NEMF"/>
</dbReference>
<dbReference type="Pfam" id="PF05833">
    <property type="entry name" value="NFACT_N"/>
    <property type="match status" value="1"/>
</dbReference>
<sequence length="606" mass="66549">MSAVGGRRSVSLLDVYKLWDLFASLEGSRLAKALVQGSLTVLQFSSGVMLFHPRRGACPALGGVELANPSRLKPLRDLEGKRVNAVSVVNDDRALALDFTGFTLVLEWVREGNIVLLDAGWKVLYALEEKTMRDRAIRRGEPYKPPPKLADFSAPPWEVVEKASSLKRRNVVTALSQASSLPPEVVYEAAFRLGVDPQSKLSSAEDAVRVLEEAREIYLEALADKRSGYKVETGGGFEVYPFKPLHLGSGPVPVDFQEEFPPYMSRLMLPEEVAAGATPADRAEEALRTIEASARLLMENAPRVQEVIDYYRALREQGSTWRAIEEEVAAKYPEVKGFNHAKWSITLTLGGVDIEVDARRSAYANAEALFEKAKSLRAKMPLLAASKSEPKKVVVPARRAGGGPWYKDFRFFFTSSGFLVVAGKSAGQNELLVRRYMEEHDIFLHADIHGAPSTILKTGGREVPEKDIFEAAQFAACYSSAWKAGLMAVDVYWVPATQVSKAAPSGEYLGKGAFMIYGKRNWIRGVPLELLVGSSGGALVALPVSRSPEEGCFLKLTPGPLARELTARKVVDFLRRECGVRAGLEEVLKLLPAGTFHVERWVRVGG</sequence>
<accession>A0A7L9FL71</accession>
<dbReference type="GO" id="GO:0043023">
    <property type="term" value="F:ribosomal large subunit binding"/>
    <property type="evidence" value="ECO:0007669"/>
    <property type="project" value="TreeGrafter"/>
</dbReference>
<dbReference type="FunCoup" id="A0A7L9FL71">
    <property type="interactions" value="116"/>
</dbReference>
<dbReference type="PANTHER" id="PTHR15239">
    <property type="entry name" value="NUCLEAR EXPORT MEDIATOR FACTOR NEMF"/>
    <property type="match status" value="1"/>
</dbReference>
<dbReference type="Gene3D" id="2.30.310.10">
    <property type="entry name" value="ibrinogen binding protein from staphylococcus aureus domain"/>
    <property type="match status" value="1"/>
</dbReference>
<dbReference type="Proteomes" id="UP000594121">
    <property type="component" value="Chromosome"/>
</dbReference>
<dbReference type="GeneID" id="59148993"/>
<dbReference type="GO" id="GO:0000049">
    <property type="term" value="F:tRNA binding"/>
    <property type="evidence" value="ECO:0007669"/>
    <property type="project" value="TreeGrafter"/>
</dbReference>
<gene>
    <name evidence="2" type="ORF">IG193_03815</name>
</gene>
<feature type="domain" description="NFACT RNA-binding" evidence="1">
    <location>
        <begin position="409"/>
        <end position="518"/>
    </location>
</feature>
<evidence type="ECO:0000313" key="3">
    <source>
        <dbReference type="Proteomes" id="UP000594121"/>
    </source>
</evidence>
<dbReference type="GO" id="GO:0072344">
    <property type="term" value="P:rescue of stalled ribosome"/>
    <property type="evidence" value="ECO:0007669"/>
    <property type="project" value="TreeGrafter"/>
</dbReference>
<dbReference type="PANTHER" id="PTHR15239:SF6">
    <property type="entry name" value="RIBOSOME QUALITY CONTROL COMPLEX SUBUNIT NEMF"/>
    <property type="match status" value="1"/>
</dbReference>
<reference evidence="2 3" key="1">
    <citation type="submission" date="2020-10" db="EMBL/GenBank/DDBJ databases">
        <title>Thermofilum lucidum 3507LT sp. nov. a novel member of Thermofilaceae family isolated from Chile hot spring, and proposal of description order Thermofilales.</title>
        <authorList>
            <person name="Zayulina K.S."/>
            <person name="Elcheninov A.G."/>
            <person name="Toshchakov S.V."/>
            <person name="Kublanov I.V."/>
        </authorList>
    </citation>
    <scope>NUCLEOTIDE SEQUENCE [LARGE SCALE GENOMIC DNA]</scope>
    <source>
        <strain evidence="2 3">3507LT</strain>
    </source>
</reference>
<dbReference type="EMBL" id="CP062310">
    <property type="protein sequence ID" value="QOJ79595.1"/>
    <property type="molecule type" value="Genomic_DNA"/>
</dbReference>
<proteinExistence type="predicted"/>
<dbReference type="KEGG" id="thel:IG193_03815"/>
<name>A0A7L9FL71_9CREN</name>